<feature type="region of interest" description="Disordered" evidence="1">
    <location>
        <begin position="49"/>
        <end position="78"/>
    </location>
</feature>
<dbReference type="Proteomes" id="UP001589867">
    <property type="component" value="Unassembled WGS sequence"/>
</dbReference>
<sequence>MTHATAIRIEDHTTRAMPWRQARAVAATGAVVPAAAEAVVPYERCQVGGGSVSGRREAKDHIRRAGEDARPGDELLLP</sequence>
<dbReference type="EMBL" id="JBHLUH010000003">
    <property type="protein sequence ID" value="MFC0526251.1"/>
    <property type="molecule type" value="Genomic_DNA"/>
</dbReference>
<organism evidence="3 4">
    <name type="scientific">Phytohabitans kaempferiae</name>
    <dbReference type="NCBI Taxonomy" id="1620943"/>
    <lineage>
        <taxon>Bacteria</taxon>
        <taxon>Bacillati</taxon>
        <taxon>Actinomycetota</taxon>
        <taxon>Actinomycetes</taxon>
        <taxon>Micromonosporales</taxon>
        <taxon>Micromonosporaceae</taxon>
    </lineage>
</organism>
<evidence type="ECO:0000313" key="3">
    <source>
        <dbReference type="EMBL" id="MFC0526251.1"/>
    </source>
</evidence>
<gene>
    <name evidence="3" type="ORF">ACFFIA_01055</name>
</gene>
<dbReference type="InterPro" id="IPR036135">
    <property type="entry name" value="MoeA_linker/N_sf"/>
</dbReference>
<evidence type="ECO:0000256" key="1">
    <source>
        <dbReference type="SAM" id="MobiDB-lite"/>
    </source>
</evidence>
<proteinExistence type="predicted"/>
<feature type="domain" description="MoeA N-terminal and linker" evidence="2">
    <location>
        <begin position="26"/>
        <end position="76"/>
    </location>
</feature>
<reference evidence="3 4" key="1">
    <citation type="submission" date="2024-09" db="EMBL/GenBank/DDBJ databases">
        <authorList>
            <person name="Sun Q."/>
            <person name="Mori K."/>
        </authorList>
    </citation>
    <scope>NUCLEOTIDE SEQUENCE [LARGE SCALE GENOMIC DNA]</scope>
    <source>
        <strain evidence="3 4">TBRC 3947</strain>
    </source>
</reference>
<dbReference type="Pfam" id="PF03453">
    <property type="entry name" value="MoeA_N"/>
    <property type="match status" value="1"/>
</dbReference>
<evidence type="ECO:0000259" key="2">
    <source>
        <dbReference type="Pfam" id="PF03453"/>
    </source>
</evidence>
<name>A0ABV6LV25_9ACTN</name>
<feature type="compositionally biased region" description="Basic and acidic residues" evidence="1">
    <location>
        <begin position="54"/>
        <end position="78"/>
    </location>
</feature>
<keyword evidence="4" id="KW-1185">Reference proteome</keyword>
<dbReference type="SUPFAM" id="SSF63882">
    <property type="entry name" value="MoeA N-terminal region -like"/>
    <property type="match status" value="1"/>
</dbReference>
<accession>A0ABV6LV25</accession>
<evidence type="ECO:0000313" key="4">
    <source>
        <dbReference type="Proteomes" id="UP001589867"/>
    </source>
</evidence>
<dbReference type="InterPro" id="IPR005110">
    <property type="entry name" value="MoeA_linker/N"/>
</dbReference>
<dbReference type="RefSeq" id="WP_377243825.1">
    <property type="nucleotide sequence ID" value="NZ_JBHLUH010000003.1"/>
</dbReference>
<protein>
    <recommendedName>
        <fullName evidence="2">MoeA N-terminal and linker domain-containing protein</fullName>
    </recommendedName>
</protein>
<comment type="caution">
    <text evidence="3">The sequence shown here is derived from an EMBL/GenBank/DDBJ whole genome shotgun (WGS) entry which is preliminary data.</text>
</comment>
<dbReference type="Gene3D" id="2.170.190.11">
    <property type="entry name" value="Molybdopterin biosynthesis moea protein, domain 3"/>
    <property type="match status" value="1"/>
</dbReference>